<reference evidence="2 3" key="1">
    <citation type="journal article" date="2014" name="Int. J. Syst. Evol. Microbiol.">
        <title>Complete genome sequence of Corynebacterium casei LMG S-19264T (=DSM 44701T), isolated from a smear-ripened cheese.</title>
        <authorList>
            <consortium name="US DOE Joint Genome Institute (JGI-PGF)"/>
            <person name="Walter F."/>
            <person name="Albersmeier A."/>
            <person name="Kalinowski J."/>
            <person name="Ruckert C."/>
        </authorList>
    </citation>
    <scope>NUCLEOTIDE SEQUENCE [LARGE SCALE GENOMIC DNA]</scope>
    <source>
        <strain evidence="2 3">NBRC 112289</strain>
    </source>
</reference>
<organism evidence="2 3">
    <name type="scientific">Arenivirga flava</name>
    <dbReference type="NCBI Taxonomy" id="1930060"/>
    <lineage>
        <taxon>Bacteria</taxon>
        <taxon>Bacillati</taxon>
        <taxon>Actinomycetota</taxon>
        <taxon>Actinomycetes</taxon>
        <taxon>Micrococcales</taxon>
        <taxon>Microbacteriaceae</taxon>
        <taxon>Arenivirga</taxon>
    </lineage>
</organism>
<dbReference type="InterPro" id="IPR011335">
    <property type="entry name" value="Restrct_endonuc-II-like"/>
</dbReference>
<evidence type="ECO:0000313" key="3">
    <source>
        <dbReference type="Proteomes" id="UP001157160"/>
    </source>
</evidence>
<dbReference type="AlphaFoldDB" id="A0AA37XBX2"/>
<proteinExistence type="predicted"/>
<feature type="region of interest" description="Disordered" evidence="1">
    <location>
        <begin position="92"/>
        <end position="119"/>
    </location>
</feature>
<evidence type="ECO:0008006" key="4">
    <source>
        <dbReference type="Google" id="ProtNLM"/>
    </source>
</evidence>
<dbReference type="Gene3D" id="3.40.960.10">
    <property type="entry name" value="VSR Endonuclease"/>
    <property type="match status" value="1"/>
</dbReference>
<name>A0AA37XBX2_9MICO</name>
<accession>A0AA37XBX2</accession>
<comment type="caution">
    <text evidence="2">The sequence shown here is derived from an EMBL/GenBank/DDBJ whole genome shotgun (WGS) entry which is preliminary data.</text>
</comment>
<feature type="compositionally biased region" description="Basic and acidic residues" evidence="1">
    <location>
        <begin position="103"/>
        <end position="112"/>
    </location>
</feature>
<sequence length="292" mass="32415">MRLPLTVRRARVAGLPAGRLRRADLEAPLRGVRWRRGTPRTPRDLAIAAAPLIPEGAVFSHQTAAILYGIPLPARLERSEVLHVTTPAPARAKQARGFAGHSRRLDPHERRTVSGAPVTSPARTWCDLAASLGTADLVAAGDHLLRDRERPALATRSELADALAGLPRGTVGVRRLREALPLLDGGSDSRKESLLRYELVTVGITWLHVNPTVHDRRGRRIGRVDLVDELRRTAIEYEGDQHRTDPAQWRRDVERHRRLMADGWLLIRVTASDDLRVMAREIARILAARGAL</sequence>
<protein>
    <recommendedName>
        <fullName evidence="4">DUF559 domain-containing protein</fullName>
    </recommendedName>
</protein>
<gene>
    <name evidence="2" type="ORF">GCM10025874_25160</name>
</gene>
<dbReference type="Proteomes" id="UP001157160">
    <property type="component" value="Unassembled WGS sequence"/>
</dbReference>
<dbReference type="SUPFAM" id="SSF52980">
    <property type="entry name" value="Restriction endonuclease-like"/>
    <property type="match status" value="1"/>
</dbReference>
<evidence type="ECO:0000313" key="2">
    <source>
        <dbReference type="EMBL" id="GMA29263.1"/>
    </source>
</evidence>
<evidence type="ECO:0000256" key="1">
    <source>
        <dbReference type="SAM" id="MobiDB-lite"/>
    </source>
</evidence>
<dbReference type="EMBL" id="BSUL01000001">
    <property type="protein sequence ID" value="GMA29263.1"/>
    <property type="molecule type" value="Genomic_DNA"/>
</dbReference>
<keyword evidence="3" id="KW-1185">Reference proteome</keyword>